<sequence>MLTNTLTSRQLIWWRDILKIGGEDNDDGWFIDNVCNVLGVGTIDGWVQFASRILILVCLAKLQTQGPLRG</sequence>
<keyword evidence="2" id="KW-1185">Reference proteome</keyword>
<dbReference type="EMBL" id="CASHSV030000615">
    <property type="protein sequence ID" value="CAJ2670221.1"/>
    <property type="molecule type" value="Genomic_DNA"/>
</dbReference>
<reference evidence="1" key="1">
    <citation type="submission" date="2023-10" db="EMBL/GenBank/DDBJ databases">
        <authorList>
            <person name="Rodriguez Cubillos JULIANA M."/>
            <person name="De Vega J."/>
        </authorList>
    </citation>
    <scope>NUCLEOTIDE SEQUENCE</scope>
</reference>
<accession>A0ACB0LL96</accession>
<evidence type="ECO:0000313" key="1">
    <source>
        <dbReference type="EMBL" id="CAJ2670221.1"/>
    </source>
</evidence>
<organism evidence="1 2">
    <name type="scientific">Trifolium pratense</name>
    <name type="common">Red clover</name>
    <dbReference type="NCBI Taxonomy" id="57577"/>
    <lineage>
        <taxon>Eukaryota</taxon>
        <taxon>Viridiplantae</taxon>
        <taxon>Streptophyta</taxon>
        <taxon>Embryophyta</taxon>
        <taxon>Tracheophyta</taxon>
        <taxon>Spermatophyta</taxon>
        <taxon>Magnoliopsida</taxon>
        <taxon>eudicotyledons</taxon>
        <taxon>Gunneridae</taxon>
        <taxon>Pentapetalae</taxon>
        <taxon>rosids</taxon>
        <taxon>fabids</taxon>
        <taxon>Fabales</taxon>
        <taxon>Fabaceae</taxon>
        <taxon>Papilionoideae</taxon>
        <taxon>50 kb inversion clade</taxon>
        <taxon>NPAAA clade</taxon>
        <taxon>Hologalegina</taxon>
        <taxon>IRL clade</taxon>
        <taxon>Trifolieae</taxon>
        <taxon>Trifolium</taxon>
    </lineage>
</organism>
<gene>
    <name evidence="1" type="ORF">MILVUS5_LOCUS34286</name>
</gene>
<proteinExistence type="predicted"/>
<evidence type="ECO:0000313" key="2">
    <source>
        <dbReference type="Proteomes" id="UP001177021"/>
    </source>
</evidence>
<protein>
    <submittedName>
        <fullName evidence="1">Uncharacterized protein</fullName>
    </submittedName>
</protein>
<name>A0ACB0LL96_TRIPR</name>
<dbReference type="Proteomes" id="UP001177021">
    <property type="component" value="Unassembled WGS sequence"/>
</dbReference>
<comment type="caution">
    <text evidence="1">The sequence shown here is derived from an EMBL/GenBank/DDBJ whole genome shotgun (WGS) entry which is preliminary data.</text>
</comment>